<dbReference type="Proteomes" id="UP000261739">
    <property type="component" value="Unassembled WGS sequence"/>
</dbReference>
<sequence>MSVLSAYDQIVAETRVGIPAQLQPLFTTNVDNLRSALQTSQVAYVDVSRDASELNDTAVENDDHYANFAVARLDKIRNGDADATVAFRDLSLSEVVETLVLGMYSFTVPLDIAARSMPSIGPIPGIGTAAGGTPLIGGYLTIGYLAKLPLQYGSQGIKQLADNLQGNLTAGCYTGDAAPADGDRLTHGGAAPVVPVQPAEQGNAAYLALGDTATCTTGDAETFGAALDRVAEGMRGQVPAGQEGAFDAEVARLKSNARTAQVTNNFIMKEPEDLNPVLAMVDNPMVTFAWGAVQGAFDGTAGQSTAVADLTVGNGIDYATVAEALTSLIAGEIWGTVTAPTNVSYPVGNLLGGTPTEKAYSTVPDVTAAASYLTTESLDVYDHTLQSLCIAGTEGTQDAGDAK</sequence>
<dbReference type="AlphaFoldDB" id="A0A3D4T0P8"/>
<name>A0A3D4T0P8_9CORY</name>
<comment type="caution">
    <text evidence="1">The sequence shown here is derived from an EMBL/GenBank/DDBJ whole genome shotgun (WGS) entry which is preliminary data.</text>
</comment>
<organism evidence="1 2">
    <name type="scientific">Corynebacterium nuruki</name>
    <dbReference type="NCBI Taxonomy" id="1032851"/>
    <lineage>
        <taxon>Bacteria</taxon>
        <taxon>Bacillati</taxon>
        <taxon>Actinomycetota</taxon>
        <taxon>Actinomycetes</taxon>
        <taxon>Mycobacteriales</taxon>
        <taxon>Corynebacteriaceae</taxon>
        <taxon>Corynebacterium</taxon>
    </lineage>
</organism>
<reference evidence="1 2" key="1">
    <citation type="journal article" date="2018" name="Nat. Biotechnol.">
        <title>A standardized bacterial taxonomy based on genome phylogeny substantially revises the tree of life.</title>
        <authorList>
            <person name="Parks D.H."/>
            <person name="Chuvochina M."/>
            <person name="Waite D.W."/>
            <person name="Rinke C."/>
            <person name="Skarshewski A."/>
            <person name="Chaumeil P.A."/>
            <person name="Hugenholtz P."/>
        </authorList>
    </citation>
    <scope>NUCLEOTIDE SEQUENCE [LARGE SCALE GENOMIC DNA]</scope>
    <source>
        <strain evidence="1">UBA11247</strain>
    </source>
</reference>
<accession>A0A3D4T0P8</accession>
<protein>
    <submittedName>
        <fullName evidence="1">Uncharacterized protein</fullName>
    </submittedName>
</protein>
<evidence type="ECO:0000313" key="2">
    <source>
        <dbReference type="Proteomes" id="UP000261739"/>
    </source>
</evidence>
<gene>
    <name evidence="1" type="ORF">DIW82_08705</name>
</gene>
<evidence type="ECO:0000313" key="1">
    <source>
        <dbReference type="EMBL" id="HCT14847.1"/>
    </source>
</evidence>
<dbReference type="EMBL" id="DQID01000226">
    <property type="protein sequence ID" value="HCT14847.1"/>
    <property type="molecule type" value="Genomic_DNA"/>
</dbReference>
<proteinExistence type="predicted"/>